<proteinExistence type="predicted"/>
<name>R7VLH6_CAPTE</name>
<dbReference type="EMBL" id="AMQN01003835">
    <property type="status" value="NOT_ANNOTATED_CDS"/>
    <property type="molecule type" value="Genomic_DNA"/>
</dbReference>
<evidence type="ECO:0000313" key="2">
    <source>
        <dbReference type="EnsemblMetazoa" id="CapteP185751"/>
    </source>
</evidence>
<dbReference type="AlphaFoldDB" id="R7VLH6"/>
<dbReference type="Proteomes" id="UP000014760">
    <property type="component" value="Unassembled WGS sequence"/>
</dbReference>
<organism evidence="1">
    <name type="scientific">Capitella teleta</name>
    <name type="common">Polychaete worm</name>
    <dbReference type="NCBI Taxonomy" id="283909"/>
    <lineage>
        <taxon>Eukaryota</taxon>
        <taxon>Metazoa</taxon>
        <taxon>Spiralia</taxon>
        <taxon>Lophotrochozoa</taxon>
        <taxon>Annelida</taxon>
        <taxon>Polychaeta</taxon>
        <taxon>Sedentaria</taxon>
        <taxon>Scolecida</taxon>
        <taxon>Capitellidae</taxon>
        <taxon>Capitella</taxon>
    </lineage>
</organism>
<evidence type="ECO:0000313" key="3">
    <source>
        <dbReference type="Proteomes" id="UP000014760"/>
    </source>
</evidence>
<sequence>MVLWCGEMSIRDMAYFVVRCGLCEAPITFERRNGYPMPYVLPVGDILYHKLVKIGREPDVRKVYVARLTNDIVPICSANSCNKGRTLLIWYLCNPAWVNQIIILHFPIPDEQLFVDSSPLLGASGDEEVAFPLDLVDTDVLRVFTERLLNLQKLLHQLHPDLKSKADCRGHPDGCPVNIVTSQKAKTERRKRYRTSFYDCISLYCAGAAPTDRASCIYNFCHRS</sequence>
<dbReference type="EMBL" id="KB292015">
    <property type="protein sequence ID" value="ELU18271.1"/>
    <property type="molecule type" value="Genomic_DNA"/>
</dbReference>
<protein>
    <submittedName>
        <fullName evidence="1 2">Uncharacterized protein</fullName>
    </submittedName>
</protein>
<keyword evidence="3" id="KW-1185">Reference proteome</keyword>
<dbReference type="EnsemblMetazoa" id="CapteT185751">
    <property type="protein sequence ID" value="CapteP185751"/>
    <property type="gene ID" value="CapteG185751"/>
</dbReference>
<gene>
    <name evidence="1" type="ORF">CAPTEDRAFT_185751</name>
</gene>
<reference evidence="1 3" key="2">
    <citation type="journal article" date="2013" name="Nature">
        <title>Insights into bilaterian evolution from three spiralian genomes.</title>
        <authorList>
            <person name="Simakov O."/>
            <person name="Marletaz F."/>
            <person name="Cho S.J."/>
            <person name="Edsinger-Gonzales E."/>
            <person name="Havlak P."/>
            <person name="Hellsten U."/>
            <person name="Kuo D.H."/>
            <person name="Larsson T."/>
            <person name="Lv J."/>
            <person name="Arendt D."/>
            <person name="Savage R."/>
            <person name="Osoegawa K."/>
            <person name="de Jong P."/>
            <person name="Grimwood J."/>
            <person name="Chapman J.A."/>
            <person name="Shapiro H."/>
            <person name="Aerts A."/>
            <person name="Otillar R.P."/>
            <person name="Terry A.Y."/>
            <person name="Boore J.L."/>
            <person name="Grigoriev I.V."/>
            <person name="Lindberg D.R."/>
            <person name="Seaver E.C."/>
            <person name="Weisblat D.A."/>
            <person name="Putnam N.H."/>
            <person name="Rokhsar D.S."/>
        </authorList>
    </citation>
    <scope>NUCLEOTIDE SEQUENCE</scope>
    <source>
        <strain evidence="1 3">I ESC-2004</strain>
    </source>
</reference>
<accession>R7VLH6</accession>
<reference evidence="3" key="1">
    <citation type="submission" date="2012-12" db="EMBL/GenBank/DDBJ databases">
        <authorList>
            <person name="Hellsten U."/>
            <person name="Grimwood J."/>
            <person name="Chapman J.A."/>
            <person name="Shapiro H."/>
            <person name="Aerts A."/>
            <person name="Otillar R.P."/>
            <person name="Terry A.Y."/>
            <person name="Boore J.L."/>
            <person name="Simakov O."/>
            <person name="Marletaz F."/>
            <person name="Cho S.-J."/>
            <person name="Edsinger-Gonzales E."/>
            <person name="Havlak P."/>
            <person name="Kuo D.-H."/>
            <person name="Larsson T."/>
            <person name="Lv J."/>
            <person name="Arendt D."/>
            <person name="Savage R."/>
            <person name="Osoegawa K."/>
            <person name="de Jong P."/>
            <person name="Lindberg D.R."/>
            <person name="Seaver E.C."/>
            <person name="Weisblat D.A."/>
            <person name="Putnam N.H."/>
            <person name="Grigoriev I.V."/>
            <person name="Rokhsar D.S."/>
        </authorList>
    </citation>
    <scope>NUCLEOTIDE SEQUENCE</scope>
    <source>
        <strain evidence="3">I ESC-2004</strain>
    </source>
</reference>
<reference evidence="2" key="3">
    <citation type="submission" date="2015-06" db="UniProtKB">
        <authorList>
            <consortium name="EnsemblMetazoa"/>
        </authorList>
    </citation>
    <scope>IDENTIFICATION</scope>
</reference>
<evidence type="ECO:0000313" key="1">
    <source>
        <dbReference type="EMBL" id="ELU18271.1"/>
    </source>
</evidence>
<dbReference type="HOGENOM" id="CLU_1236076_0_0_1"/>